<comment type="caution">
    <text evidence="1">The sequence shown here is derived from an EMBL/GenBank/DDBJ whole genome shotgun (WGS) entry which is preliminary data.</text>
</comment>
<keyword evidence="2" id="KW-1185">Reference proteome</keyword>
<dbReference type="RefSeq" id="WP_301118310.1">
    <property type="nucleotide sequence ID" value="NZ_JAUHPX010000002.1"/>
</dbReference>
<proteinExistence type="predicted"/>
<protein>
    <submittedName>
        <fullName evidence="1">Uncharacterized protein</fullName>
    </submittedName>
</protein>
<dbReference type="Proteomes" id="UP001172737">
    <property type="component" value="Unassembled WGS sequence"/>
</dbReference>
<dbReference type="AlphaFoldDB" id="A0AAW7M3U7"/>
<reference evidence="1" key="1">
    <citation type="submission" date="2023-06" db="EMBL/GenBank/DDBJ databases">
        <title>Sysu t00039.</title>
        <authorList>
            <person name="Gao L."/>
            <person name="Fang B.-Z."/>
            <person name="Li W.-J."/>
        </authorList>
    </citation>
    <scope>NUCLEOTIDE SEQUENCE</scope>
    <source>
        <strain evidence="1">SYSU T00039</strain>
    </source>
</reference>
<name>A0AAW7M3U7_9MICO</name>
<sequence length="138" mass="15381">MADATLPPCILSQAGHALHPIQLRLARNAATEIEYELLGEHPDGIYVVRRDATSPVETWCMHQQWRDVARRAFRAGVTEVIDHTHSLATINGTAVSYTTPEHWRECPPPGELTPWERGFLTRAELAAYLRARNAGDGS</sequence>
<evidence type="ECO:0000313" key="2">
    <source>
        <dbReference type="Proteomes" id="UP001172737"/>
    </source>
</evidence>
<evidence type="ECO:0000313" key="1">
    <source>
        <dbReference type="EMBL" id="MDN4487238.1"/>
    </source>
</evidence>
<organism evidence="1 2">
    <name type="scientific">Demequina lignilytica</name>
    <dbReference type="NCBI Taxonomy" id="3051663"/>
    <lineage>
        <taxon>Bacteria</taxon>
        <taxon>Bacillati</taxon>
        <taxon>Actinomycetota</taxon>
        <taxon>Actinomycetes</taxon>
        <taxon>Micrococcales</taxon>
        <taxon>Demequinaceae</taxon>
        <taxon>Demequina</taxon>
    </lineage>
</organism>
<gene>
    <name evidence="1" type="ORF">QQX10_03555</name>
</gene>
<dbReference type="EMBL" id="JAUHPX010000002">
    <property type="protein sequence ID" value="MDN4487238.1"/>
    <property type="molecule type" value="Genomic_DNA"/>
</dbReference>
<accession>A0AAW7M3U7</accession>